<keyword evidence="4" id="KW-1185">Reference proteome</keyword>
<dbReference type="OrthoDB" id="1548695at2759"/>
<evidence type="ECO:0000313" key="3">
    <source>
        <dbReference type="Proteomes" id="UP000507222"/>
    </source>
</evidence>
<dbReference type="AlphaFoldDB" id="A0A6J5VMZ5"/>
<dbReference type="EMBL" id="CAEKDK010000008">
    <property type="protein sequence ID" value="CAB4289563.1"/>
    <property type="molecule type" value="Genomic_DNA"/>
</dbReference>
<protein>
    <submittedName>
        <fullName evidence="1">Uncharacterized protein</fullName>
    </submittedName>
</protein>
<reference evidence="4" key="1">
    <citation type="journal article" date="2020" name="Genome Biol.">
        <title>Gamete binning: chromosome-level and haplotype-resolved genome assembly enabled by high-throughput single-cell sequencing of gamete genomes.</title>
        <authorList>
            <person name="Campoy J.A."/>
            <person name="Sun H."/>
            <person name="Goel M."/>
            <person name="Jiao W.-B."/>
            <person name="Folz-Donahue K."/>
            <person name="Wang N."/>
            <person name="Rubio M."/>
            <person name="Liu C."/>
            <person name="Kukat C."/>
            <person name="Ruiz D."/>
            <person name="Huettel B."/>
            <person name="Schneeberger K."/>
        </authorList>
    </citation>
    <scope>NUCLEOTIDE SEQUENCE [LARGE SCALE GENOMIC DNA]</scope>
    <source>
        <strain evidence="4">cv. Rojo Pasion</strain>
    </source>
</reference>
<name>A0A6J5VMZ5_PRUAR</name>
<evidence type="ECO:0000313" key="1">
    <source>
        <dbReference type="EMBL" id="CAB4289563.1"/>
    </source>
</evidence>
<gene>
    <name evidence="1" type="ORF">CURHAP_LOCUS48602</name>
    <name evidence="2" type="ORF">ORAREDHAP_LOCUS48041</name>
</gene>
<dbReference type="EMBL" id="CAEKKB010000008">
    <property type="protein sequence ID" value="CAB4319949.1"/>
    <property type="molecule type" value="Genomic_DNA"/>
</dbReference>
<dbReference type="Proteomes" id="UP000507245">
    <property type="component" value="Unassembled WGS sequence"/>
</dbReference>
<accession>A0A6J5VMZ5</accession>
<dbReference type="Proteomes" id="UP000507222">
    <property type="component" value="Unassembled WGS sequence"/>
</dbReference>
<organism evidence="1 3">
    <name type="scientific">Prunus armeniaca</name>
    <name type="common">Apricot</name>
    <name type="synonym">Armeniaca vulgaris</name>
    <dbReference type="NCBI Taxonomy" id="36596"/>
    <lineage>
        <taxon>Eukaryota</taxon>
        <taxon>Viridiplantae</taxon>
        <taxon>Streptophyta</taxon>
        <taxon>Embryophyta</taxon>
        <taxon>Tracheophyta</taxon>
        <taxon>Spermatophyta</taxon>
        <taxon>Magnoliopsida</taxon>
        <taxon>eudicotyledons</taxon>
        <taxon>Gunneridae</taxon>
        <taxon>Pentapetalae</taxon>
        <taxon>rosids</taxon>
        <taxon>fabids</taxon>
        <taxon>Rosales</taxon>
        <taxon>Rosaceae</taxon>
        <taxon>Amygdaloideae</taxon>
        <taxon>Amygdaleae</taxon>
        <taxon>Prunus</taxon>
    </lineage>
</organism>
<sequence>MSLLTARLRTSRGAPDMEPLFGRVGCGVTLDDAMLECVGSGKDGLLAKQLAMAEHLPSFSALETE</sequence>
<evidence type="ECO:0000313" key="4">
    <source>
        <dbReference type="Proteomes" id="UP000507245"/>
    </source>
</evidence>
<reference evidence="1 3" key="2">
    <citation type="submission" date="2020-05" db="EMBL/GenBank/DDBJ databases">
        <authorList>
            <person name="Campoy J."/>
            <person name="Schneeberger K."/>
            <person name="Spophaly S."/>
        </authorList>
    </citation>
    <scope>NUCLEOTIDE SEQUENCE [LARGE SCALE GENOMIC DNA]</scope>
    <source>
        <strain evidence="1">PruArmRojPasFocal</strain>
    </source>
</reference>
<evidence type="ECO:0000313" key="2">
    <source>
        <dbReference type="EMBL" id="CAB4319949.1"/>
    </source>
</evidence>
<proteinExistence type="predicted"/>